<feature type="non-terminal residue" evidence="1">
    <location>
        <position position="1"/>
    </location>
</feature>
<protein>
    <submittedName>
        <fullName evidence="1">AEP1 protein</fullName>
    </submittedName>
</protein>
<dbReference type="CDD" id="cd00257">
    <property type="entry name" value="beta-trefoil_FSCN-like"/>
    <property type="match status" value="1"/>
</dbReference>
<dbReference type="PANTHER" id="PTHR39244">
    <property type="entry name" value="NATTERIN-4"/>
    <property type="match status" value="1"/>
</dbReference>
<accession>A0A8X8BUR1</accession>
<organism evidence="1 2">
    <name type="scientific">Polypterus senegalus</name>
    <name type="common">Senegal bichir</name>
    <dbReference type="NCBI Taxonomy" id="55291"/>
    <lineage>
        <taxon>Eukaryota</taxon>
        <taxon>Metazoa</taxon>
        <taxon>Chordata</taxon>
        <taxon>Craniata</taxon>
        <taxon>Vertebrata</taxon>
        <taxon>Euteleostomi</taxon>
        <taxon>Actinopterygii</taxon>
        <taxon>Polypteriformes</taxon>
        <taxon>Polypteridae</taxon>
        <taxon>Polypterus</taxon>
    </lineage>
</organism>
<comment type="caution">
    <text evidence="1">The sequence shown here is derived from an EMBL/GenBank/DDBJ whole genome shotgun (WGS) entry which is preliminary data.</text>
</comment>
<dbReference type="InterPro" id="IPR008999">
    <property type="entry name" value="Actin-crosslinking"/>
</dbReference>
<dbReference type="SUPFAM" id="SSF56973">
    <property type="entry name" value="Aerolisin/ETX pore-forming domain"/>
    <property type="match status" value="1"/>
</dbReference>
<evidence type="ECO:0000313" key="2">
    <source>
        <dbReference type="Proteomes" id="UP000886611"/>
    </source>
</evidence>
<dbReference type="Proteomes" id="UP000886611">
    <property type="component" value="Unassembled WGS sequence"/>
</dbReference>
<feature type="non-terminal residue" evidence="1">
    <location>
        <position position="363"/>
    </location>
</feature>
<dbReference type="PANTHER" id="PTHR39244:SF5">
    <property type="entry name" value="NATTERIN-3-LIKE"/>
    <property type="match status" value="1"/>
</dbReference>
<name>A0A8X8BUR1_POLSE</name>
<sequence>MLDNVVFNGVQQCPNDIDISTSSNLFSLSFSSFISLSKYSFYLLNTLSSLPIVSSLGPLDMYIDKEEGVALKADNGNFLSCIGTNESMYLEAAKANKDQWCKFRVTKSPDGKVLLQDKRGKYLSRYDEGGIQYIRPVKSSPDDCCKFSVFTDNNMILLKADNTLYVSRIQRQRQNIEAAKEGPDECCKYAVSIGDVVEPSFTIVSIELKDFNPDQIKSPTAVTEQTYTNNTSINQSHTFKLSWTDKTSETTTWNHAWGFSSSLSFDILIAKCSATVSYNGSYQKSSTLEKTVTVADETTITVPPKKRVVAKLIINKNDNAVVPFRAKIKKIDCNGAETILTEEGTWKGILYTNVTIDASEQPA</sequence>
<gene>
    <name evidence="1" type="primary">Aep1_0</name>
    <name evidence="1" type="ORF">GTO96_0015706</name>
</gene>
<reference evidence="1 2" key="1">
    <citation type="journal article" date="2021" name="Cell">
        <title>Tracing the genetic footprints of vertebrate landing in non-teleost ray-finned fishes.</title>
        <authorList>
            <person name="Bi X."/>
            <person name="Wang K."/>
            <person name="Yang L."/>
            <person name="Pan H."/>
            <person name="Jiang H."/>
            <person name="Wei Q."/>
            <person name="Fang M."/>
            <person name="Yu H."/>
            <person name="Zhu C."/>
            <person name="Cai Y."/>
            <person name="He Y."/>
            <person name="Gan X."/>
            <person name="Zeng H."/>
            <person name="Yu D."/>
            <person name="Zhu Y."/>
            <person name="Jiang H."/>
            <person name="Qiu Q."/>
            <person name="Yang H."/>
            <person name="Zhang Y.E."/>
            <person name="Wang W."/>
            <person name="Zhu M."/>
            <person name="He S."/>
            <person name="Zhang G."/>
        </authorList>
    </citation>
    <scope>NUCLEOTIDE SEQUENCE [LARGE SCALE GENOMIC DNA]</scope>
    <source>
        <strain evidence="1">Bchr_013</strain>
    </source>
</reference>
<dbReference type="Pfam" id="PF03318">
    <property type="entry name" value="ETX_MTX2"/>
    <property type="match status" value="1"/>
</dbReference>
<dbReference type="SUPFAM" id="SSF50405">
    <property type="entry name" value="Actin-crosslinking proteins"/>
    <property type="match status" value="1"/>
</dbReference>
<dbReference type="InterPro" id="IPR004991">
    <property type="entry name" value="Aerolysin-like"/>
</dbReference>
<keyword evidence="2" id="KW-1185">Reference proteome</keyword>
<dbReference type="InterPro" id="IPR053237">
    <property type="entry name" value="Natterin_C"/>
</dbReference>
<dbReference type="AlphaFoldDB" id="A0A8X8BUR1"/>
<evidence type="ECO:0000313" key="1">
    <source>
        <dbReference type="EMBL" id="KAG2467654.1"/>
    </source>
</evidence>
<dbReference type="Gene3D" id="2.170.15.10">
    <property type="entry name" value="Proaerolysin, chain A, domain 3"/>
    <property type="match status" value="1"/>
</dbReference>
<dbReference type="Gene3D" id="2.80.10.50">
    <property type="match status" value="1"/>
</dbReference>
<proteinExistence type="predicted"/>
<dbReference type="EMBL" id="JAATIS010000485">
    <property type="protein sequence ID" value="KAG2467654.1"/>
    <property type="molecule type" value="Genomic_DNA"/>
</dbReference>